<keyword evidence="1" id="KW-0489">Methyltransferase</keyword>
<evidence type="ECO:0000313" key="5">
    <source>
        <dbReference type="EMBL" id="TKA77206.1"/>
    </source>
</evidence>
<dbReference type="OrthoDB" id="2410195at2759"/>
<dbReference type="Gene3D" id="3.40.50.150">
    <property type="entry name" value="Vaccinia Virus protein VP39"/>
    <property type="match status" value="1"/>
</dbReference>
<dbReference type="Proteomes" id="UP000309340">
    <property type="component" value="Unassembled WGS sequence"/>
</dbReference>
<feature type="domain" description="O-methyltransferase C-terminal" evidence="4">
    <location>
        <begin position="21"/>
        <end position="102"/>
    </location>
</feature>
<evidence type="ECO:0000256" key="2">
    <source>
        <dbReference type="ARBA" id="ARBA00022679"/>
    </source>
</evidence>
<dbReference type="InterPro" id="IPR029063">
    <property type="entry name" value="SAM-dependent_MTases_sf"/>
</dbReference>
<organism evidence="5 6">
    <name type="scientific">Friedmanniomyces simplex</name>
    <dbReference type="NCBI Taxonomy" id="329884"/>
    <lineage>
        <taxon>Eukaryota</taxon>
        <taxon>Fungi</taxon>
        <taxon>Dikarya</taxon>
        <taxon>Ascomycota</taxon>
        <taxon>Pezizomycotina</taxon>
        <taxon>Dothideomycetes</taxon>
        <taxon>Dothideomycetidae</taxon>
        <taxon>Mycosphaerellales</taxon>
        <taxon>Teratosphaeriaceae</taxon>
        <taxon>Friedmanniomyces</taxon>
    </lineage>
</organism>
<proteinExistence type="predicted"/>
<sequence>MAGYGIALHIHDPTAVQLFIGAKAYYLMNVLHDYPDEKCVTVLQRLRQACAADSLVLIDEMVLPIADGQREQVQPGLRMLSYLTGMERTRAQWENLISRAGLQLRRTYTHETELGDSVIAALRV</sequence>
<dbReference type="PROSITE" id="PS51683">
    <property type="entry name" value="SAM_OMT_II"/>
    <property type="match status" value="1"/>
</dbReference>
<dbReference type="PANTHER" id="PTHR43712:SF2">
    <property type="entry name" value="O-METHYLTRANSFERASE CICE"/>
    <property type="match status" value="1"/>
</dbReference>
<dbReference type="PANTHER" id="PTHR43712">
    <property type="entry name" value="PUTATIVE (AFU_ORTHOLOGUE AFUA_4G14580)-RELATED"/>
    <property type="match status" value="1"/>
</dbReference>
<dbReference type="SUPFAM" id="SSF53335">
    <property type="entry name" value="S-adenosyl-L-methionine-dependent methyltransferases"/>
    <property type="match status" value="1"/>
</dbReference>
<reference evidence="5 6" key="1">
    <citation type="submission" date="2017-03" db="EMBL/GenBank/DDBJ databases">
        <title>Genomes of endolithic fungi from Antarctica.</title>
        <authorList>
            <person name="Coleine C."/>
            <person name="Masonjones S."/>
            <person name="Stajich J.E."/>
        </authorList>
    </citation>
    <scope>NUCLEOTIDE SEQUENCE [LARGE SCALE GENOMIC DNA]</scope>
    <source>
        <strain evidence="5 6">CCFEE 5184</strain>
    </source>
</reference>
<keyword evidence="2" id="KW-0808">Transferase</keyword>
<evidence type="ECO:0000256" key="1">
    <source>
        <dbReference type="ARBA" id="ARBA00022603"/>
    </source>
</evidence>
<evidence type="ECO:0000256" key="3">
    <source>
        <dbReference type="ARBA" id="ARBA00022691"/>
    </source>
</evidence>
<keyword evidence="6" id="KW-1185">Reference proteome</keyword>
<accession>A0A4U0XLN8</accession>
<dbReference type="STRING" id="329884.A0A4U0XLN8"/>
<dbReference type="Pfam" id="PF00891">
    <property type="entry name" value="Methyltransf_2"/>
    <property type="match status" value="1"/>
</dbReference>
<evidence type="ECO:0000259" key="4">
    <source>
        <dbReference type="Pfam" id="PF00891"/>
    </source>
</evidence>
<keyword evidence="3" id="KW-0949">S-adenosyl-L-methionine</keyword>
<dbReference type="InterPro" id="IPR001077">
    <property type="entry name" value="COMT_C"/>
</dbReference>
<dbReference type="EMBL" id="NAJQ01000143">
    <property type="protein sequence ID" value="TKA77206.1"/>
    <property type="molecule type" value="Genomic_DNA"/>
</dbReference>
<gene>
    <name evidence="5" type="ORF">B0A55_02578</name>
</gene>
<dbReference type="GO" id="GO:0032259">
    <property type="term" value="P:methylation"/>
    <property type="evidence" value="ECO:0007669"/>
    <property type="project" value="UniProtKB-KW"/>
</dbReference>
<comment type="caution">
    <text evidence="5">The sequence shown here is derived from an EMBL/GenBank/DDBJ whole genome shotgun (WGS) entry which is preliminary data.</text>
</comment>
<dbReference type="GO" id="GO:0008171">
    <property type="term" value="F:O-methyltransferase activity"/>
    <property type="evidence" value="ECO:0007669"/>
    <property type="project" value="InterPro"/>
</dbReference>
<dbReference type="AlphaFoldDB" id="A0A4U0XLN8"/>
<evidence type="ECO:0000313" key="6">
    <source>
        <dbReference type="Proteomes" id="UP000309340"/>
    </source>
</evidence>
<dbReference type="InterPro" id="IPR016461">
    <property type="entry name" value="COMT-like"/>
</dbReference>
<protein>
    <recommendedName>
        <fullName evidence="4">O-methyltransferase C-terminal domain-containing protein</fullName>
    </recommendedName>
</protein>
<name>A0A4U0XLN8_9PEZI</name>